<dbReference type="SUPFAM" id="SSF52833">
    <property type="entry name" value="Thioredoxin-like"/>
    <property type="match status" value="1"/>
</dbReference>
<organism evidence="9 10">
    <name type="scientific">Candidatus Uhrbacteria bacterium RIFCSPHIGHO2_12_FULL_54_23</name>
    <dbReference type="NCBI Taxonomy" id="1802397"/>
    <lineage>
        <taxon>Bacteria</taxon>
        <taxon>Candidatus Uhriibacteriota</taxon>
    </lineage>
</organism>
<evidence type="ECO:0000256" key="2">
    <source>
        <dbReference type="ARBA" id="ARBA00022729"/>
    </source>
</evidence>
<evidence type="ECO:0000256" key="1">
    <source>
        <dbReference type="ARBA" id="ARBA00005791"/>
    </source>
</evidence>
<feature type="transmembrane region" description="Helical" evidence="7">
    <location>
        <begin position="20"/>
        <end position="38"/>
    </location>
</feature>
<evidence type="ECO:0000256" key="3">
    <source>
        <dbReference type="ARBA" id="ARBA00023002"/>
    </source>
</evidence>
<keyword evidence="3" id="KW-0560">Oxidoreductase</keyword>
<dbReference type="Gene3D" id="3.40.30.10">
    <property type="entry name" value="Glutaredoxin"/>
    <property type="match status" value="1"/>
</dbReference>
<dbReference type="PROSITE" id="PS51352">
    <property type="entry name" value="THIOREDOXIN_2"/>
    <property type="match status" value="1"/>
</dbReference>
<dbReference type="InterPro" id="IPR012336">
    <property type="entry name" value="Thioredoxin-like_fold"/>
</dbReference>
<accession>A0A1F7UHY2</accession>
<dbReference type="STRING" id="1802397.A3J43_02865"/>
<proteinExistence type="inferred from homology"/>
<dbReference type="PANTHER" id="PTHR13887:SF14">
    <property type="entry name" value="DISULFIDE BOND FORMATION PROTEIN D"/>
    <property type="match status" value="1"/>
</dbReference>
<sequence>MESSNTIQSVARTPGKRPVAGIVIGIIVFALVAGYLFGGRGGSDTGKNSSPASAPGQFTKVPAAAPSSGARDASRVTADDPAWGPPGASVTVVEFSDFECPYCREAYPTVRALMRQYGDRVLFQYRDFPISDIHPDAQKAAEAAACAHAQGKFWDYHDLLFQNQEDLSREALTRYALTVNADIAAFNRCLDGGLKAQEVSDDLQDGIAADIAGTPTFFINGVKYEGVLAEEEFTEIIEALL</sequence>
<dbReference type="AlphaFoldDB" id="A0A1F7UHY2"/>
<keyword evidence="7" id="KW-0472">Membrane</keyword>
<keyword evidence="4" id="KW-1015">Disulfide bond</keyword>
<evidence type="ECO:0000256" key="6">
    <source>
        <dbReference type="SAM" id="MobiDB-lite"/>
    </source>
</evidence>
<dbReference type="EMBL" id="MGEF01000049">
    <property type="protein sequence ID" value="OGL77879.1"/>
    <property type="molecule type" value="Genomic_DNA"/>
</dbReference>
<dbReference type="PANTHER" id="PTHR13887">
    <property type="entry name" value="GLUTATHIONE S-TRANSFERASE KAPPA"/>
    <property type="match status" value="1"/>
</dbReference>
<keyword evidence="5" id="KW-0676">Redox-active center</keyword>
<dbReference type="Proteomes" id="UP000176604">
    <property type="component" value="Unassembled WGS sequence"/>
</dbReference>
<evidence type="ECO:0000259" key="8">
    <source>
        <dbReference type="PROSITE" id="PS51352"/>
    </source>
</evidence>
<protein>
    <recommendedName>
        <fullName evidence="8">Thioredoxin domain-containing protein</fullName>
    </recommendedName>
</protein>
<keyword evidence="7" id="KW-1133">Transmembrane helix</keyword>
<dbReference type="InterPro" id="IPR036249">
    <property type="entry name" value="Thioredoxin-like_sf"/>
</dbReference>
<gene>
    <name evidence="9" type="ORF">A3J43_02865</name>
</gene>
<feature type="region of interest" description="Disordered" evidence="6">
    <location>
        <begin position="44"/>
        <end position="82"/>
    </location>
</feature>
<comment type="similarity">
    <text evidence="1">Belongs to the thioredoxin family. DsbA subfamily.</text>
</comment>
<keyword evidence="2" id="KW-0732">Signal</keyword>
<evidence type="ECO:0000256" key="7">
    <source>
        <dbReference type="SAM" id="Phobius"/>
    </source>
</evidence>
<reference evidence="9 10" key="1">
    <citation type="journal article" date="2016" name="Nat. Commun.">
        <title>Thousands of microbial genomes shed light on interconnected biogeochemical processes in an aquifer system.</title>
        <authorList>
            <person name="Anantharaman K."/>
            <person name="Brown C.T."/>
            <person name="Hug L.A."/>
            <person name="Sharon I."/>
            <person name="Castelle C.J."/>
            <person name="Probst A.J."/>
            <person name="Thomas B.C."/>
            <person name="Singh A."/>
            <person name="Wilkins M.J."/>
            <person name="Karaoz U."/>
            <person name="Brodie E.L."/>
            <person name="Williams K.H."/>
            <person name="Hubbard S.S."/>
            <person name="Banfield J.F."/>
        </authorList>
    </citation>
    <scope>NUCLEOTIDE SEQUENCE [LARGE SCALE GENOMIC DNA]</scope>
</reference>
<feature type="domain" description="Thioredoxin" evidence="8">
    <location>
        <begin position="59"/>
        <end position="241"/>
    </location>
</feature>
<evidence type="ECO:0000313" key="9">
    <source>
        <dbReference type="EMBL" id="OGL77879.1"/>
    </source>
</evidence>
<dbReference type="InterPro" id="IPR013766">
    <property type="entry name" value="Thioredoxin_domain"/>
</dbReference>
<dbReference type="GO" id="GO:0016491">
    <property type="term" value="F:oxidoreductase activity"/>
    <property type="evidence" value="ECO:0007669"/>
    <property type="project" value="UniProtKB-KW"/>
</dbReference>
<name>A0A1F7UHY2_9BACT</name>
<evidence type="ECO:0000313" key="10">
    <source>
        <dbReference type="Proteomes" id="UP000176604"/>
    </source>
</evidence>
<evidence type="ECO:0000256" key="5">
    <source>
        <dbReference type="ARBA" id="ARBA00023284"/>
    </source>
</evidence>
<comment type="caution">
    <text evidence="9">The sequence shown here is derived from an EMBL/GenBank/DDBJ whole genome shotgun (WGS) entry which is preliminary data.</text>
</comment>
<keyword evidence="7" id="KW-0812">Transmembrane</keyword>
<evidence type="ECO:0000256" key="4">
    <source>
        <dbReference type="ARBA" id="ARBA00023157"/>
    </source>
</evidence>
<dbReference type="Pfam" id="PF13462">
    <property type="entry name" value="Thioredoxin_4"/>
    <property type="match status" value="1"/>
</dbReference>